<accession>A0ABY4R0B9</accession>
<proteinExistence type="predicted"/>
<name>A0ABY4R0B9_9ACTN</name>
<evidence type="ECO:0000313" key="1">
    <source>
        <dbReference type="EMBL" id="UQX88716.1"/>
    </source>
</evidence>
<organism evidence="1 2">
    <name type="scientific">Jatrophihabitans telluris</name>
    <dbReference type="NCBI Taxonomy" id="2038343"/>
    <lineage>
        <taxon>Bacteria</taxon>
        <taxon>Bacillati</taxon>
        <taxon>Actinomycetota</taxon>
        <taxon>Actinomycetes</taxon>
        <taxon>Jatrophihabitantales</taxon>
        <taxon>Jatrophihabitantaceae</taxon>
        <taxon>Jatrophihabitans</taxon>
    </lineage>
</organism>
<reference evidence="1" key="1">
    <citation type="journal article" date="2018" name="Int. J. Syst. Evol. Microbiol.">
        <title>Jatrophihabitans telluris sp. nov., isolated from sediment soil of lava forest wetlands and the emended description of the genus Jatrophihabitans.</title>
        <authorList>
            <person name="Lee K.C."/>
            <person name="Suh M.K."/>
            <person name="Eom M.K."/>
            <person name="Kim K.K."/>
            <person name="Kim J.S."/>
            <person name="Kim D.S."/>
            <person name="Ko S.H."/>
            <person name="Shin Y.K."/>
            <person name="Lee J.S."/>
        </authorList>
    </citation>
    <scope>NUCLEOTIDE SEQUENCE</scope>
    <source>
        <strain evidence="1">N237</strain>
    </source>
</reference>
<keyword evidence="2" id="KW-1185">Reference proteome</keyword>
<reference evidence="1" key="2">
    <citation type="submission" date="2022-05" db="EMBL/GenBank/DDBJ databases">
        <authorList>
            <person name="Kim J.-S."/>
            <person name="Lee K."/>
            <person name="Suh M."/>
            <person name="Eom M."/>
            <person name="Kim J.-S."/>
            <person name="Kim D.-S."/>
            <person name="Ko S.-H."/>
            <person name="Shin Y."/>
            <person name="Lee J.-S."/>
        </authorList>
    </citation>
    <scope>NUCLEOTIDE SEQUENCE</scope>
    <source>
        <strain evidence="1">N237</strain>
    </source>
</reference>
<sequence>MHQGTLRRFVDVFSDGHEPGAGPLDRDRQLDVIGTVPGQAVDLVHDDELRGVLFQVDQHVL</sequence>
<dbReference type="EMBL" id="CP097332">
    <property type="protein sequence ID" value="UQX88716.1"/>
    <property type="molecule type" value="Genomic_DNA"/>
</dbReference>
<evidence type="ECO:0000313" key="2">
    <source>
        <dbReference type="Proteomes" id="UP001056336"/>
    </source>
</evidence>
<protein>
    <submittedName>
        <fullName evidence="1">Uncharacterized protein</fullName>
    </submittedName>
</protein>
<dbReference type="Proteomes" id="UP001056336">
    <property type="component" value="Chromosome"/>
</dbReference>
<gene>
    <name evidence="1" type="ORF">M6D93_01630</name>
</gene>